<feature type="transmembrane region" description="Helical" evidence="7">
    <location>
        <begin position="12"/>
        <end position="32"/>
    </location>
</feature>
<keyword evidence="4 7" id="KW-0812">Transmembrane</keyword>
<comment type="subcellular location">
    <subcellularLocation>
        <location evidence="1 7">Cell membrane</location>
        <topology evidence="1 7">Multi-pass membrane protein</topology>
    </subcellularLocation>
</comment>
<keyword evidence="6 7" id="KW-0472">Membrane</keyword>
<reference evidence="9 10" key="1">
    <citation type="submission" date="2020-08" db="EMBL/GenBank/DDBJ databases">
        <title>Cohnella phylogeny.</title>
        <authorList>
            <person name="Dunlap C."/>
        </authorList>
    </citation>
    <scope>NUCLEOTIDE SEQUENCE [LARGE SCALE GENOMIC DNA]</scope>
    <source>
        <strain evidence="9 10">DSM 28246</strain>
    </source>
</reference>
<dbReference type="EMBL" id="JACJVP010000088">
    <property type="protein sequence ID" value="MBB6675644.1"/>
    <property type="molecule type" value="Genomic_DNA"/>
</dbReference>
<keyword evidence="10" id="KW-1185">Reference proteome</keyword>
<keyword evidence="2 7" id="KW-0813">Transport</keyword>
<feature type="transmembrane region" description="Helical" evidence="7">
    <location>
        <begin position="158"/>
        <end position="180"/>
    </location>
</feature>
<dbReference type="InterPro" id="IPR035906">
    <property type="entry name" value="MetI-like_sf"/>
</dbReference>
<sequence>MRISKMRADVQALLFLLPFLLVYVLFTIWPMIKGVEMTFYKWTLIKKMKYLGWDNYTRMFQDQEFWAAVWHSTLFVILTTPTMIVLAIVLALIANRQSRLQKFYRSVFFLPSVLSVAVVSFLGLFIFQPYTGFLNSLLHLIHLLPADQEVFWLTELGLSWIALTLITLWWTVGFNFILYLSAMQDIPDDIFEAAKLDGASSSQMFWSITLPYLKPITKTITMLQIIGSFKVFMQIYIITGGGPLDKTRPVIQYIFQAGFRKNDLGYAATMSYMLFVILLVLSALQYWLNNRKEANA</sequence>
<evidence type="ECO:0000256" key="2">
    <source>
        <dbReference type="ARBA" id="ARBA00022448"/>
    </source>
</evidence>
<accession>A0A7X0RXU6</accession>
<dbReference type="InterPro" id="IPR000515">
    <property type="entry name" value="MetI-like"/>
</dbReference>
<dbReference type="PANTHER" id="PTHR30193:SF37">
    <property type="entry name" value="INNER MEMBRANE ABC TRANSPORTER PERMEASE PROTEIN YCJO"/>
    <property type="match status" value="1"/>
</dbReference>
<dbReference type="GO" id="GO:0055085">
    <property type="term" value="P:transmembrane transport"/>
    <property type="evidence" value="ECO:0007669"/>
    <property type="project" value="InterPro"/>
</dbReference>
<keyword evidence="3" id="KW-1003">Cell membrane</keyword>
<evidence type="ECO:0000256" key="4">
    <source>
        <dbReference type="ARBA" id="ARBA00022692"/>
    </source>
</evidence>
<dbReference type="Proteomes" id="UP000547209">
    <property type="component" value="Unassembled WGS sequence"/>
</dbReference>
<evidence type="ECO:0000256" key="1">
    <source>
        <dbReference type="ARBA" id="ARBA00004651"/>
    </source>
</evidence>
<evidence type="ECO:0000256" key="6">
    <source>
        <dbReference type="ARBA" id="ARBA00023136"/>
    </source>
</evidence>
<comment type="similarity">
    <text evidence="7">Belongs to the binding-protein-dependent transport system permease family.</text>
</comment>
<keyword evidence="5 7" id="KW-1133">Transmembrane helix</keyword>
<evidence type="ECO:0000256" key="7">
    <source>
        <dbReference type="RuleBase" id="RU363032"/>
    </source>
</evidence>
<dbReference type="Pfam" id="PF00528">
    <property type="entry name" value="BPD_transp_1"/>
    <property type="match status" value="1"/>
</dbReference>
<dbReference type="GO" id="GO:0005886">
    <property type="term" value="C:plasma membrane"/>
    <property type="evidence" value="ECO:0007669"/>
    <property type="project" value="UniProtKB-SubCell"/>
</dbReference>
<dbReference type="CDD" id="cd06261">
    <property type="entry name" value="TM_PBP2"/>
    <property type="match status" value="1"/>
</dbReference>
<protein>
    <submittedName>
        <fullName evidence="9">Sugar ABC transporter permease</fullName>
    </submittedName>
</protein>
<evidence type="ECO:0000313" key="9">
    <source>
        <dbReference type="EMBL" id="MBB6675644.1"/>
    </source>
</evidence>
<evidence type="ECO:0000259" key="8">
    <source>
        <dbReference type="PROSITE" id="PS50928"/>
    </source>
</evidence>
<dbReference type="PANTHER" id="PTHR30193">
    <property type="entry name" value="ABC TRANSPORTER PERMEASE PROTEIN"/>
    <property type="match status" value="1"/>
</dbReference>
<evidence type="ECO:0000313" key="10">
    <source>
        <dbReference type="Proteomes" id="UP000547209"/>
    </source>
</evidence>
<evidence type="ECO:0000256" key="5">
    <source>
        <dbReference type="ARBA" id="ARBA00022989"/>
    </source>
</evidence>
<feature type="transmembrane region" description="Helical" evidence="7">
    <location>
        <begin position="264"/>
        <end position="288"/>
    </location>
</feature>
<dbReference type="PROSITE" id="PS50928">
    <property type="entry name" value="ABC_TM1"/>
    <property type="match status" value="1"/>
</dbReference>
<dbReference type="RefSeq" id="WP_185673488.1">
    <property type="nucleotide sequence ID" value="NZ_JACJVP010000088.1"/>
</dbReference>
<evidence type="ECO:0000256" key="3">
    <source>
        <dbReference type="ARBA" id="ARBA00022475"/>
    </source>
</evidence>
<gene>
    <name evidence="9" type="ORF">H7C19_33780</name>
</gene>
<feature type="transmembrane region" description="Helical" evidence="7">
    <location>
        <begin position="68"/>
        <end position="94"/>
    </location>
</feature>
<organism evidence="9 10">
    <name type="scientific">Cohnella nanjingensis</name>
    <dbReference type="NCBI Taxonomy" id="1387779"/>
    <lineage>
        <taxon>Bacteria</taxon>
        <taxon>Bacillati</taxon>
        <taxon>Bacillota</taxon>
        <taxon>Bacilli</taxon>
        <taxon>Bacillales</taxon>
        <taxon>Paenibacillaceae</taxon>
        <taxon>Cohnella</taxon>
    </lineage>
</organism>
<name>A0A7X0RXU6_9BACL</name>
<dbReference type="Gene3D" id="1.10.3720.10">
    <property type="entry name" value="MetI-like"/>
    <property type="match status" value="1"/>
</dbReference>
<dbReference type="SUPFAM" id="SSF161098">
    <property type="entry name" value="MetI-like"/>
    <property type="match status" value="1"/>
</dbReference>
<dbReference type="AlphaFoldDB" id="A0A7X0RXU6"/>
<feature type="transmembrane region" description="Helical" evidence="7">
    <location>
        <begin position="106"/>
        <end position="127"/>
    </location>
</feature>
<dbReference type="InterPro" id="IPR051393">
    <property type="entry name" value="ABC_transporter_permease"/>
</dbReference>
<feature type="domain" description="ABC transmembrane type-1" evidence="8">
    <location>
        <begin position="69"/>
        <end position="285"/>
    </location>
</feature>
<proteinExistence type="inferred from homology"/>
<comment type="caution">
    <text evidence="9">The sequence shown here is derived from an EMBL/GenBank/DDBJ whole genome shotgun (WGS) entry which is preliminary data.</text>
</comment>